<feature type="chain" id="PRO_5031569150" description="Phosphate starvation-inducible protein PsiF" evidence="1">
    <location>
        <begin position="24"/>
        <end position="91"/>
    </location>
</feature>
<reference evidence="2 3" key="1">
    <citation type="submission" date="2020-03" db="EMBL/GenBank/DDBJ databases">
        <title>Genomic Encyclopedia of Type Strains, Phase IV (KMG-IV): sequencing the most valuable type-strain genomes for metagenomic binning, comparative biology and taxonomic classification.</title>
        <authorList>
            <person name="Goeker M."/>
        </authorList>
    </citation>
    <scope>NUCLEOTIDE SEQUENCE [LARGE SCALE GENOMIC DNA]</scope>
    <source>
        <strain evidence="2 3">DSM 4733</strain>
    </source>
</reference>
<gene>
    <name evidence="2" type="ORF">FHR20_000163</name>
</gene>
<dbReference type="EMBL" id="JAASQV010000001">
    <property type="protein sequence ID" value="NIJ63232.1"/>
    <property type="molecule type" value="Genomic_DNA"/>
</dbReference>
<accession>A0A7X5UVX5</accession>
<protein>
    <recommendedName>
        <fullName evidence="4">Phosphate starvation-inducible protein PsiF</fullName>
    </recommendedName>
</protein>
<evidence type="ECO:0000313" key="3">
    <source>
        <dbReference type="Proteomes" id="UP000564677"/>
    </source>
</evidence>
<proteinExistence type="predicted"/>
<dbReference type="RefSeq" id="WP_167297809.1">
    <property type="nucleotide sequence ID" value="NZ_JAASQV010000001.1"/>
</dbReference>
<dbReference type="AlphaFoldDB" id="A0A7X5UVX5"/>
<organism evidence="2 3">
    <name type="scientific">Sphingomonas leidyi</name>
    <dbReference type="NCBI Taxonomy" id="68569"/>
    <lineage>
        <taxon>Bacteria</taxon>
        <taxon>Pseudomonadati</taxon>
        <taxon>Pseudomonadota</taxon>
        <taxon>Alphaproteobacteria</taxon>
        <taxon>Sphingomonadales</taxon>
        <taxon>Sphingomonadaceae</taxon>
        <taxon>Sphingomonas</taxon>
    </lineage>
</organism>
<comment type="caution">
    <text evidence="2">The sequence shown here is derived from an EMBL/GenBank/DDBJ whole genome shotgun (WGS) entry which is preliminary data.</text>
</comment>
<evidence type="ECO:0000256" key="1">
    <source>
        <dbReference type="SAM" id="SignalP"/>
    </source>
</evidence>
<evidence type="ECO:0008006" key="4">
    <source>
        <dbReference type="Google" id="ProtNLM"/>
    </source>
</evidence>
<name>A0A7X5UVX5_9SPHN</name>
<feature type="signal peptide" evidence="1">
    <location>
        <begin position="1"/>
        <end position="23"/>
    </location>
</feature>
<keyword evidence="1" id="KW-0732">Signal</keyword>
<keyword evidence="3" id="KW-1185">Reference proteome</keyword>
<dbReference type="Proteomes" id="UP000564677">
    <property type="component" value="Unassembled WGS sequence"/>
</dbReference>
<sequence length="91" mass="9074">MFRKLMIAGASLAMLAAATPSIAAAPCRDAHGKFMKCPTKPAAKPMATKPAAAAPVAAKPMAAKPAPAKATHCKDAKGKFVKCGTAGAKPS</sequence>
<evidence type="ECO:0000313" key="2">
    <source>
        <dbReference type="EMBL" id="NIJ63232.1"/>
    </source>
</evidence>